<protein>
    <submittedName>
        <fullName evidence="1">Uncharacterized protein</fullName>
    </submittedName>
</protein>
<accession>A0A1J6I2Y0</accession>
<gene>
    <name evidence="1" type="ORF">A4A49_09010</name>
</gene>
<comment type="caution">
    <text evidence="1">The sequence shown here is derived from an EMBL/GenBank/DDBJ whole genome shotgun (WGS) entry which is preliminary data.</text>
</comment>
<evidence type="ECO:0000313" key="2">
    <source>
        <dbReference type="Proteomes" id="UP000187609"/>
    </source>
</evidence>
<reference evidence="1" key="1">
    <citation type="submission" date="2016-11" db="EMBL/GenBank/DDBJ databases">
        <title>The genome of Nicotiana attenuata.</title>
        <authorList>
            <person name="Xu S."/>
            <person name="Brockmoeller T."/>
            <person name="Gaquerel E."/>
            <person name="Navarro A."/>
            <person name="Kuhl H."/>
            <person name="Gase K."/>
            <person name="Ling Z."/>
            <person name="Zhou W."/>
            <person name="Kreitzer C."/>
            <person name="Stanke M."/>
            <person name="Tang H."/>
            <person name="Lyons E."/>
            <person name="Pandey P."/>
            <person name="Pandey S.P."/>
            <person name="Timmermann B."/>
            <person name="Baldwin I.T."/>
        </authorList>
    </citation>
    <scope>NUCLEOTIDE SEQUENCE [LARGE SCALE GENOMIC DNA]</scope>
    <source>
        <strain evidence="1">UT</strain>
    </source>
</reference>
<organism evidence="1 2">
    <name type="scientific">Nicotiana attenuata</name>
    <name type="common">Coyote tobacco</name>
    <dbReference type="NCBI Taxonomy" id="49451"/>
    <lineage>
        <taxon>Eukaryota</taxon>
        <taxon>Viridiplantae</taxon>
        <taxon>Streptophyta</taxon>
        <taxon>Embryophyta</taxon>
        <taxon>Tracheophyta</taxon>
        <taxon>Spermatophyta</taxon>
        <taxon>Magnoliopsida</taxon>
        <taxon>eudicotyledons</taxon>
        <taxon>Gunneridae</taxon>
        <taxon>Pentapetalae</taxon>
        <taxon>asterids</taxon>
        <taxon>lamiids</taxon>
        <taxon>Solanales</taxon>
        <taxon>Solanaceae</taxon>
        <taxon>Nicotianoideae</taxon>
        <taxon>Nicotianeae</taxon>
        <taxon>Nicotiana</taxon>
    </lineage>
</organism>
<proteinExistence type="predicted"/>
<dbReference type="AlphaFoldDB" id="A0A1J6I2Y0"/>
<keyword evidence="2" id="KW-1185">Reference proteome</keyword>
<name>A0A1J6I2Y0_NICAT</name>
<dbReference type="EMBL" id="MJEQ01037191">
    <property type="protein sequence ID" value="OIS98873.1"/>
    <property type="molecule type" value="Genomic_DNA"/>
</dbReference>
<dbReference type="Proteomes" id="UP000187609">
    <property type="component" value="Unassembled WGS sequence"/>
</dbReference>
<evidence type="ECO:0000313" key="1">
    <source>
        <dbReference type="EMBL" id="OIS98873.1"/>
    </source>
</evidence>
<sequence>MQNQYDFICLQQDNRHVVEVHTPEEHGQATEMPVMTTPLEQSAEATHENLTNQPATNEREVEGMTQGFEQVKEFMDSTTRVVLAEETTVAPRALTEETTVPVADPVAENADHLVVPTLQRISRSEGIPTAEIRQSTRTKQTPIWMQDYVTKKQKSTVCLLHL</sequence>
<dbReference type="Gramene" id="OIS98873">
    <property type="protein sequence ID" value="OIS98873"/>
    <property type="gene ID" value="A4A49_09010"/>
</dbReference>